<dbReference type="RefSeq" id="XP_033395663.1">
    <property type="nucleotide sequence ID" value="XM_033540805.1"/>
</dbReference>
<gene>
    <name evidence="1" type="ORF">K452DRAFT_289329</name>
</gene>
<sequence length="308" mass="34574">MTVQSAFEDVLASSSEGAGLPADMRRTETVVRDLRQVVRFSTLPSKNELEFEFSGFIDTARKASGDLTRFNSRIGRAVDHILSTNRWTLQVIEGVTEREENRGALARIMDNAPWPLAARQTPREALVDQYLRHTRAVEEEIAQLISEAQALLGILENLDERLDAIHGIAMRDGLSTQGRREELFAQLWTKLGGNRAQAAKLEAQLRLLKDVHTYRQTAWAHVSATVLKLEAIAAGLEDLRERVAAPETAGEVAPDLPITLHIDNIMRGVERLEQQRDTQRRIQLEGYRRVLERGGSGDERMIEGKNGH</sequence>
<dbReference type="AlphaFoldDB" id="A0A6A6B7D5"/>
<evidence type="ECO:0000313" key="2">
    <source>
        <dbReference type="Proteomes" id="UP000799438"/>
    </source>
</evidence>
<organism evidence="1 2">
    <name type="scientific">Aplosporella prunicola CBS 121167</name>
    <dbReference type="NCBI Taxonomy" id="1176127"/>
    <lineage>
        <taxon>Eukaryota</taxon>
        <taxon>Fungi</taxon>
        <taxon>Dikarya</taxon>
        <taxon>Ascomycota</taxon>
        <taxon>Pezizomycotina</taxon>
        <taxon>Dothideomycetes</taxon>
        <taxon>Dothideomycetes incertae sedis</taxon>
        <taxon>Botryosphaeriales</taxon>
        <taxon>Aplosporellaceae</taxon>
        <taxon>Aplosporella</taxon>
    </lineage>
</organism>
<dbReference type="OrthoDB" id="4179406at2759"/>
<protein>
    <submittedName>
        <fullName evidence="1">Uncharacterized protein</fullName>
    </submittedName>
</protein>
<keyword evidence="2" id="KW-1185">Reference proteome</keyword>
<proteinExistence type="predicted"/>
<accession>A0A6A6B7D5</accession>
<evidence type="ECO:0000313" key="1">
    <source>
        <dbReference type="EMBL" id="KAF2139950.1"/>
    </source>
</evidence>
<reference evidence="1" key="1">
    <citation type="journal article" date="2020" name="Stud. Mycol.">
        <title>101 Dothideomycetes genomes: a test case for predicting lifestyles and emergence of pathogens.</title>
        <authorList>
            <person name="Haridas S."/>
            <person name="Albert R."/>
            <person name="Binder M."/>
            <person name="Bloem J."/>
            <person name="Labutti K."/>
            <person name="Salamov A."/>
            <person name="Andreopoulos B."/>
            <person name="Baker S."/>
            <person name="Barry K."/>
            <person name="Bills G."/>
            <person name="Bluhm B."/>
            <person name="Cannon C."/>
            <person name="Castanera R."/>
            <person name="Culley D."/>
            <person name="Daum C."/>
            <person name="Ezra D."/>
            <person name="Gonzalez J."/>
            <person name="Henrissat B."/>
            <person name="Kuo A."/>
            <person name="Liang C."/>
            <person name="Lipzen A."/>
            <person name="Lutzoni F."/>
            <person name="Magnuson J."/>
            <person name="Mondo S."/>
            <person name="Nolan M."/>
            <person name="Ohm R."/>
            <person name="Pangilinan J."/>
            <person name="Park H.-J."/>
            <person name="Ramirez L."/>
            <person name="Alfaro M."/>
            <person name="Sun H."/>
            <person name="Tritt A."/>
            <person name="Yoshinaga Y."/>
            <person name="Zwiers L.-H."/>
            <person name="Turgeon B."/>
            <person name="Goodwin S."/>
            <person name="Spatafora J."/>
            <person name="Crous P."/>
            <person name="Grigoriev I."/>
        </authorList>
    </citation>
    <scope>NUCLEOTIDE SEQUENCE</scope>
    <source>
        <strain evidence="1">CBS 121167</strain>
    </source>
</reference>
<dbReference type="Proteomes" id="UP000799438">
    <property type="component" value="Unassembled WGS sequence"/>
</dbReference>
<name>A0A6A6B7D5_9PEZI</name>
<dbReference type="GeneID" id="54298301"/>
<dbReference type="EMBL" id="ML995491">
    <property type="protein sequence ID" value="KAF2139950.1"/>
    <property type="molecule type" value="Genomic_DNA"/>
</dbReference>